<dbReference type="Pfam" id="PF11887">
    <property type="entry name" value="Mce4_CUP1"/>
    <property type="match status" value="1"/>
</dbReference>
<feature type="domain" description="Mammalian cell entry C-terminal" evidence="4">
    <location>
        <begin position="122"/>
        <end position="301"/>
    </location>
</feature>
<organism evidence="5 6">
    <name type="scientific">Actinomycetospora aeridis</name>
    <dbReference type="NCBI Taxonomy" id="3129231"/>
    <lineage>
        <taxon>Bacteria</taxon>
        <taxon>Bacillati</taxon>
        <taxon>Actinomycetota</taxon>
        <taxon>Actinomycetes</taxon>
        <taxon>Pseudonocardiales</taxon>
        <taxon>Pseudonocardiaceae</taxon>
        <taxon>Actinomycetospora</taxon>
    </lineage>
</organism>
<feature type="region of interest" description="Disordered" evidence="1">
    <location>
        <begin position="359"/>
        <end position="429"/>
    </location>
</feature>
<dbReference type="EMBL" id="JBBEGL010000004">
    <property type="protein sequence ID" value="MEJ2888281.1"/>
    <property type="molecule type" value="Genomic_DNA"/>
</dbReference>
<evidence type="ECO:0000259" key="4">
    <source>
        <dbReference type="Pfam" id="PF11887"/>
    </source>
</evidence>
<accession>A0ABU8N7B3</accession>
<reference evidence="5 6" key="1">
    <citation type="submission" date="2024-03" db="EMBL/GenBank/DDBJ databases">
        <title>Actinomycetospora sp. OC33-EN06, a novel actinomycete isolated from wild orchid (Aerides multiflora).</title>
        <authorList>
            <person name="Suriyachadkun C."/>
        </authorList>
    </citation>
    <scope>NUCLEOTIDE SEQUENCE [LARGE SCALE GENOMIC DNA]</scope>
    <source>
        <strain evidence="5 6">OC33-EN06</strain>
    </source>
</reference>
<evidence type="ECO:0000256" key="2">
    <source>
        <dbReference type="SAM" id="Phobius"/>
    </source>
</evidence>
<dbReference type="PANTHER" id="PTHR33371:SF16">
    <property type="entry name" value="MCE-FAMILY PROTEIN MCE3F"/>
    <property type="match status" value="1"/>
</dbReference>
<dbReference type="RefSeq" id="WP_337714747.1">
    <property type="nucleotide sequence ID" value="NZ_JBBEGL010000004.1"/>
</dbReference>
<keyword evidence="2" id="KW-0812">Transmembrane</keyword>
<dbReference type="Proteomes" id="UP001370100">
    <property type="component" value="Unassembled WGS sequence"/>
</dbReference>
<protein>
    <submittedName>
        <fullName evidence="5">MCE family protein</fullName>
    </submittedName>
</protein>
<keyword evidence="6" id="KW-1185">Reference proteome</keyword>
<evidence type="ECO:0000313" key="6">
    <source>
        <dbReference type="Proteomes" id="UP001370100"/>
    </source>
</evidence>
<gene>
    <name evidence="5" type="ORF">WCD41_17590</name>
</gene>
<dbReference type="InterPro" id="IPR003399">
    <property type="entry name" value="Mce/MlaD"/>
</dbReference>
<evidence type="ECO:0000313" key="5">
    <source>
        <dbReference type="EMBL" id="MEJ2888281.1"/>
    </source>
</evidence>
<sequence length="429" mass="45565">MIGTKTLRLVALFAVISIIGIVYVGLRYVGADALIGLGPYTVKVQLADSGGIFPDASVSYRGVEIGKVGDMRVTPQGLEVDLEIEQDSPQIPASTEAVIANRSAVGEQYVDLRPPDNNGPYLDEGSVIPVERTRTPVPVDELLKNVNALATSVPLPELRTTVDELYNAFDRAGPDLQRLLDGTNALVPAAIANLPTFRQLLRDGRIVLNTQASLGPQIISFSRDLQLFTAQLKADDPNLRRLVQSAPPAAQQLEGLIRDVGPDLSRVIANLLTVSRILEPRQAAIQQVLVTYPALSAAAPSVLQDAEDSGPDGRVHFGLVLNVADPPYCRNGYLQPDAGWRPATAKDFIPMDTSVRCDEAPPVNVRGAQNLPPPYDSENPGRPAEAAGSGASQNEQQDTLSLASLPPGGVLEGSQRGAPPVIIPGLGTD</sequence>
<name>A0ABU8N7B3_9PSEU</name>
<keyword evidence="2" id="KW-1133">Transmembrane helix</keyword>
<dbReference type="InterPro" id="IPR052336">
    <property type="entry name" value="MlaD_Phospholipid_Transporter"/>
</dbReference>
<proteinExistence type="predicted"/>
<keyword evidence="2" id="KW-0472">Membrane</keyword>
<feature type="domain" description="Mce/MlaD" evidence="3">
    <location>
        <begin position="39"/>
        <end position="115"/>
    </location>
</feature>
<comment type="caution">
    <text evidence="5">The sequence shown here is derived from an EMBL/GenBank/DDBJ whole genome shotgun (WGS) entry which is preliminary data.</text>
</comment>
<dbReference type="Pfam" id="PF02470">
    <property type="entry name" value="MlaD"/>
    <property type="match status" value="1"/>
</dbReference>
<feature type="transmembrane region" description="Helical" evidence="2">
    <location>
        <begin position="7"/>
        <end position="26"/>
    </location>
</feature>
<dbReference type="InterPro" id="IPR024516">
    <property type="entry name" value="Mce_C"/>
</dbReference>
<evidence type="ECO:0000256" key="1">
    <source>
        <dbReference type="SAM" id="MobiDB-lite"/>
    </source>
</evidence>
<dbReference type="NCBIfam" id="TIGR00996">
    <property type="entry name" value="Mtu_fam_mce"/>
    <property type="match status" value="1"/>
</dbReference>
<dbReference type="InterPro" id="IPR005693">
    <property type="entry name" value="Mce"/>
</dbReference>
<dbReference type="PANTHER" id="PTHR33371">
    <property type="entry name" value="INTERMEMBRANE PHOSPHOLIPID TRANSPORT SYSTEM BINDING PROTEIN MLAD-RELATED"/>
    <property type="match status" value="1"/>
</dbReference>
<evidence type="ECO:0000259" key="3">
    <source>
        <dbReference type="Pfam" id="PF02470"/>
    </source>
</evidence>
<feature type="compositionally biased region" description="Polar residues" evidence="1">
    <location>
        <begin position="390"/>
        <end position="402"/>
    </location>
</feature>